<evidence type="ECO:0000256" key="2">
    <source>
        <dbReference type="ARBA" id="ARBA00022448"/>
    </source>
</evidence>
<feature type="transmembrane region" description="Helical" evidence="8">
    <location>
        <begin position="15"/>
        <end position="32"/>
    </location>
</feature>
<dbReference type="PANTHER" id="PTHR32024:SF1">
    <property type="entry name" value="KTR SYSTEM POTASSIUM UPTAKE PROTEIN B"/>
    <property type="match status" value="1"/>
</dbReference>
<feature type="transmembrane region" description="Helical" evidence="8">
    <location>
        <begin position="44"/>
        <end position="66"/>
    </location>
</feature>
<gene>
    <name evidence="9" type="ORF">OW157_03695</name>
</gene>
<keyword evidence="7 8" id="KW-0472">Membrane</keyword>
<feature type="transmembrane region" description="Helical" evidence="8">
    <location>
        <begin position="191"/>
        <end position="210"/>
    </location>
</feature>
<sequence>MMRLLNQRLSNPQKIALSFLFVIFIGSLLLSLPISQLPTSQATYIDHLFISVSAVCVTGLFTQSIAESYTRFGQVVLMALIQVGGLGLMTIIGLIYIRIGQKIRLSNQLVLADALNKESVFDTKDFIANIFKYTAIIEGIGALLFATYFIPHLGWFKGTFTALFMAVSAFCNAGFDPLSNQSMIPYQTVPVINWTIMALIVLGGIGYSVWFDISHQIRHFNWHHPKLSLRMAYKKLHIHSKLALLMTALLILIGALLFCLVEWHNTQTIGQLSIGNKIMTGFFQTITMRTAGFASIDYTLAKPISLLIFIVTMFIGGSPGSTAGGLKTTTFALVLMMAWAEIKQSEPINFAKRTIPRPLVRKAFVIFMLYVSLLVIGSGLILSFDPGTDYLYILFESVSAIATVGVTANLTTELSTASHIVIMLMMFIGRIGPMTMFLSLRFKNDDKTEVNYARGNILIG</sequence>
<evidence type="ECO:0000256" key="4">
    <source>
        <dbReference type="ARBA" id="ARBA00022692"/>
    </source>
</evidence>
<dbReference type="Pfam" id="PF02386">
    <property type="entry name" value="TrkH"/>
    <property type="match status" value="1"/>
</dbReference>
<keyword evidence="2" id="KW-0813">Transport</keyword>
<evidence type="ECO:0000256" key="8">
    <source>
        <dbReference type="SAM" id="Phobius"/>
    </source>
</evidence>
<evidence type="ECO:0000256" key="7">
    <source>
        <dbReference type="ARBA" id="ARBA00023136"/>
    </source>
</evidence>
<feature type="transmembrane region" description="Helical" evidence="8">
    <location>
        <begin position="420"/>
        <end position="440"/>
    </location>
</feature>
<name>A0A9X3FMY2_9LACT</name>
<dbReference type="AlphaFoldDB" id="A0A9X3FMY2"/>
<keyword evidence="6" id="KW-0406">Ion transport</keyword>
<dbReference type="GO" id="GO:0005886">
    <property type="term" value="C:plasma membrane"/>
    <property type="evidence" value="ECO:0007669"/>
    <property type="project" value="UniProtKB-SubCell"/>
</dbReference>
<evidence type="ECO:0000256" key="6">
    <source>
        <dbReference type="ARBA" id="ARBA00023065"/>
    </source>
</evidence>
<keyword evidence="4 8" id="KW-0812">Transmembrane</keyword>
<protein>
    <submittedName>
        <fullName evidence="9">Potassium transporter</fullName>
    </submittedName>
</protein>
<feature type="transmembrane region" description="Helical" evidence="8">
    <location>
        <begin position="363"/>
        <end position="384"/>
    </location>
</feature>
<evidence type="ECO:0000313" key="9">
    <source>
        <dbReference type="EMBL" id="MCZ0725673.1"/>
    </source>
</evidence>
<feature type="transmembrane region" description="Helical" evidence="8">
    <location>
        <begin position="130"/>
        <end position="150"/>
    </location>
</feature>
<feature type="transmembrane region" description="Helical" evidence="8">
    <location>
        <begin position="242"/>
        <end position="263"/>
    </location>
</feature>
<feature type="transmembrane region" description="Helical" evidence="8">
    <location>
        <begin position="300"/>
        <end position="318"/>
    </location>
</feature>
<reference evidence="9" key="1">
    <citation type="submission" date="2022-12" db="EMBL/GenBank/DDBJ databases">
        <title>Description and comparative metabolic analysis of Aerococcus sp. nov., isolated from the feces of a pig.</title>
        <authorList>
            <person name="Chang Y.-H."/>
        </authorList>
    </citation>
    <scope>NUCLEOTIDE SEQUENCE</scope>
    <source>
        <strain evidence="9">YH-aer222</strain>
    </source>
</reference>
<evidence type="ECO:0000256" key="3">
    <source>
        <dbReference type="ARBA" id="ARBA00022475"/>
    </source>
</evidence>
<feature type="transmembrane region" description="Helical" evidence="8">
    <location>
        <begin position="72"/>
        <end position="97"/>
    </location>
</feature>
<dbReference type="RefSeq" id="WP_268751986.1">
    <property type="nucleotide sequence ID" value="NZ_JAPRFQ010000001.1"/>
</dbReference>
<dbReference type="GO" id="GO:0008324">
    <property type="term" value="F:monoatomic cation transmembrane transporter activity"/>
    <property type="evidence" value="ECO:0007669"/>
    <property type="project" value="InterPro"/>
</dbReference>
<comment type="caution">
    <text evidence="9">The sequence shown here is derived from an EMBL/GenBank/DDBJ whole genome shotgun (WGS) entry which is preliminary data.</text>
</comment>
<evidence type="ECO:0000256" key="5">
    <source>
        <dbReference type="ARBA" id="ARBA00022989"/>
    </source>
</evidence>
<keyword evidence="10" id="KW-1185">Reference proteome</keyword>
<dbReference type="InterPro" id="IPR003445">
    <property type="entry name" value="Cat_transpt"/>
</dbReference>
<dbReference type="EMBL" id="JAPRFR010000001">
    <property type="protein sequence ID" value="MCZ0725673.1"/>
    <property type="molecule type" value="Genomic_DNA"/>
</dbReference>
<proteinExistence type="predicted"/>
<organism evidence="9 10">
    <name type="scientific">Aerococcus kribbianus</name>
    <dbReference type="NCBI Taxonomy" id="2999064"/>
    <lineage>
        <taxon>Bacteria</taxon>
        <taxon>Bacillati</taxon>
        <taxon>Bacillota</taxon>
        <taxon>Bacilli</taxon>
        <taxon>Lactobacillales</taxon>
        <taxon>Aerococcaceae</taxon>
        <taxon>Aerococcus</taxon>
    </lineage>
</organism>
<keyword evidence="5 8" id="KW-1133">Transmembrane helix</keyword>
<accession>A0A9X3FMY2</accession>
<evidence type="ECO:0000313" key="10">
    <source>
        <dbReference type="Proteomes" id="UP001146670"/>
    </source>
</evidence>
<dbReference type="Proteomes" id="UP001146670">
    <property type="component" value="Unassembled WGS sequence"/>
</dbReference>
<comment type="subcellular location">
    <subcellularLocation>
        <location evidence="1">Cell membrane</location>
        <topology evidence="1">Multi-pass membrane protein</topology>
    </subcellularLocation>
</comment>
<dbReference type="GO" id="GO:0030001">
    <property type="term" value="P:metal ion transport"/>
    <property type="evidence" value="ECO:0007669"/>
    <property type="project" value="UniProtKB-ARBA"/>
</dbReference>
<keyword evidence="3" id="KW-1003">Cell membrane</keyword>
<dbReference type="PANTHER" id="PTHR32024">
    <property type="entry name" value="TRK SYSTEM POTASSIUM UPTAKE PROTEIN TRKG-RELATED"/>
    <property type="match status" value="1"/>
</dbReference>
<evidence type="ECO:0000256" key="1">
    <source>
        <dbReference type="ARBA" id="ARBA00004651"/>
    </source>
</evidence>